<name>A0ABW0VR89_9BACL</name>
<dbReference type="Proteomes" id="UP001596047">
    <property type="component" value="Unassembled WGS sequence"/>
</dbReference>
<accession>A0ABW0VR89</accession>
<reference evidence="2" key="1">
    <citation type="journal article" date="2019" name="Int. J. Syst. Evol. Microbiol.">
        <title>The Global Catalogue of Microorganisms (GCM) 10K type strain sequencing project: providing services to taxonomists for standard genome sequencing and annotation.</title>
        <authorList>
            <consortium name="The Broad Institute Genomics Platform"/>
            <consortium name="The Broad Institute Genome Sequencing Center for Infectious Disease"/>
            <person name="Wu L."/>
            <person name="Ma J."/>
        </authorList>
    </citation>
    <scope>NUCLEOTIDE SEQUENCE [LARGE SCALE GENOMIC DNA]</scope>
    <source>
        <strain evidence="2">CGMCC 1.3240</strain>
    </source>
</reference>
<dbReference type="EMBL" id="JBHSOW010000007">
    <property type="protein sequence ID" value="MFC5647823.1"/>
    <property type="molecule type" value="Genomic_DNA"/>
</dbReference>
<organism evidence="1 2">
    <name type="scientific">Paenibacillus solisilvae</name>
    <dbReference type="NCBI Taxonomy" id="2486751"/>
    <lineage>
        <taxon>Bacteria</taxon>
        <taxon>Bacillati</taxon>
        <taxon>Bacillota</taxon>
        <taxon>Bacilli</taxon>
        <taxon>Bacillales</taxon>
        <taxon>Paenibacillaceae</taxon>
        <taxon>Paenibacillus</taxon>
    </lineage>
</organism>
<comment type="caution">
    <text evidence="1">The sequence shown here is derived from an EMBL/GenBank/DDBJ whole genome shotgun (WGS) entry which is preliminary data.</text>
</comment>
<keyword evidence="2" id="KW-1185">Reference proteome</keyword>
<proteinExistence type="predicted"/>
<gene>
    <name evidence="1" type="ORF">ACFPYJ_01570</name>
</gene>
<dbReference type="RefSeq" id="WP_379186278.1">
    <property type="nucleotide sequence ID" value="NZ_JBHSOW010000007.1"/>
</dbReference>
<evidence type="ECO:0000313" key="2">
    <source>
        <dbReference type="Proteomes" id="UP001596047"/>
    </source>
</evidence>
<evidence type="ECO:0000313" key="1">
    <source>
        <dbReference type="EMBL" id="MFC5647823.1"/>
    </source>
</evidence>
<sequence length="175" mass="20289">MGIDIFSIFKEMKESELVEVYGVWLSELKKRGIIRTNNVIGELGEYLVIKHYNKTTRLPKLQAAPTGTQNIDAISINGDRYSIKATSGKVTGVFYGLNEPNSIEEEKQKFEYVIIAIFDKNLTLNAIYQMNWKTFLKHKRWHSRMRAWNLSITQSLLKDCDFIYEGNRSESETIL</sequence>
<protein>
    <submittedName>
        <fullName evidence="1">Uncharacterized protein</fullName>
    </submittedName>
</protein>